<proteinExistence type="predicted"/>
<accession>A0A2H0QUK2</accession>
<evidence type="ECO:0000313" key="2">
    <source>
        <dbReference type="Proteomes" id="UP000231333"/>
    </source>
</evidence>
<comment type="caution">
    <text evidence="1">The sequence shown here is derived from an EMBL/GenBank/DDBJ whole genome shotgun (WGS) entry which is preliminary data.</text>
</comment>
<dbReference type="Proteomes" id="UP000231333">
    <property type="component" value="Unassembled WGS sequence"/>
</dbReference>
<gene>
    <name evidence="1" type="ORF">COV34_02460</name>
</gene>
<organism evidence="1 2">
    <name type="scientific">Candidatus Zambryskibacteria bacterium CG10_big_fil_rev_8_21_14_0_10_42_12</name>
    <dbReference type="NCBI Taxonomy" id="1975115"/>
    <lineage>
        <taxon>Bacteria</taxon>
        <taxon>Candidatus Zambryskiibacteriota</taxon>
    </lineage>
</organism>
<dbReference type="AlphaFoldDB" id="A0A2H0QUK2"/>
<protein>
    <submittedName>
        <fullName evidence="1">Uncharacterized protein</fullName>
    </submittedName>
</protein>
<dbReference type="EMBL" id="PCXL01000013">
    <property type="protein sequence ID" value="PIR37927.1"/>
    <property type="molecule type" value="Genomic_DNA"/>
</dbReference>
<evidence type="ECO:0000313" key="1">
    <source>
        <dbReference type="EMBL" id="PIR37927.1"/>
    </source>
</evidence>
<name>A0A2H0QUK2_9BACT</name>
<sequence length="84" mass="9352">MHIVRGGNPNTEPECGVMIAPGGNEDHLVIARNVPCEPAPTIKMPEPLHEACFYKGDMVVYWTDLPQEFNVEMLTLDRAIRDCG</sequence>
<reference evidence="1 2" key="1">
    <citation type="submission" date="2017-09" db="EMBL/GenBank/DDBJ databases">
        <title>Depth-based differentiation of microbial function through sediment-hosted aquifers and enrichment of novel symbionts in the deep terrestrial subsurface.</title>
        <authorList>
            <person name="Probst A.J."/>
            <person name="Ladd B."/>
            <person name="Jarett J.K."/>
            <person name="Geller-Mcgrath D.E."/>
            <person name="Sieber C.M."/>
            <person name="Emerson J.B."/>
            <person name="Anantharaman K."/>
            <person name="Thomas B.C."/>
            <person name="Malmstrom R."/>
            <person name="Stieglmeier M."/>
            <person name="Klingl A."/>
            <person name="Woyke T."/>
            <person name="Ryan C.M."/>
            <person name="Banfield J.F."/>
        </authorList>
    </citation>
    <scope>NUCLEOTIDE SEQUENCE [LARGE SCALE GENOMIC DNA]</scope>
    <source>
        <strain evidence="1">CG10_big_fil_rev_8_21_14_0_10_42_12</strain>
    </source>
</reference>